<keyword evidence="5 8" id="KW-1133">Transmembrane helix</keyword>
<evidence type="ECO:0000256" key="4">
    <source>
        <dbReference type="ARBA" id="ARBA00022889"/>
    </source>
</evidence>
<dbReference type="GO" id="GO:0007165">
    <property type="term" value="P:signal transduction"/>
    <property type="evidence" value="ECO:0007669"/>
    <property type="project" value="Ensembl"/>
</dbReference>
<dbReference type="InterPro" id="IPR008083">
    <property type="entry name" value="CD34"/>
</dbReference>
<keyword evidence="7" id="KW-0325">Glycoprotein</keyword>
<dbReference type="GO" id="GO:0071971">
    <property type="term" value="P:extracellular exosome assembly"/>
    <property type="evidence" value="ECO:0007669"/>
    <property type="project" value="Ensembl"/>
</dbReference>
<keyword evidence="3 9" id="KW-0732">Signal</keyword>
<reference evidence="10" key="3">
    <citation type="submission" date="2025-09" db="UniProtKB">
        <authorList>
            <consortium name="Ensembl"/>
        </authorList>
    </citation>
    <scope>IDENTIFICATION</scope>
</reference>
<feature type="chain" id="PRO_5034444206" evidence="9">
    <location>
        <begin position="33"/>
        <end position="384"/>
    </location>
</feature>
<dbReference type="GO" id="GO:0001894">
    <property type="term" value="P:tissue homeostasis"/>
    <property type="evidence" value="ECO:0007669"/>
    <property type="project" value="Ensembl"/>
</dbReference>
<dbReference type="GO" id="GO:0098609">
    <property type="term" value="P:cell-cell adhesion"/>
    <property type="evidence" value="ECO:0007669"/>
    <property type="project" value="Ensembl"/>
</dbReference>
<dbReference type="GO" id="GO:0045171">
    <property type="term" value="C:intercellular bridge"/>
    <property type="evidence" value="ECO:0007669"/>
    <property type="project" value="Ensembl"/>
</dbReference>
<dbReference type="GO" id="GO:0042482">
    <property type="term" value="P:positive regulation of odontogenesis"/>
    <property type="evidence" value="ECO:0007669"/>
    <property type="project" value="Ensembl"/>
</dbReference>
<dbReference type="GO" id="GO:0048870">
    <property type="term" value="P:cell motility"/>
    <property type="evidence" value="ECO:0007669"/>
    <property type="project" value="Ensembl"/>
</dbReference>
<dbReference type="PANTHER" id="PTHR16677">
    <property type="entry name" value="HEMATOPOIETIC PROGENITOR CELL ANTIGEN CD34"/>
    <property type="match status" value="1"/>
</dbReference>
<dbReference type="GO" id="GO:0030246">
    <property type="term" value="F:carbohydrate binding"/>
    <property type="evidence" value="ECO:0007669"/>
    <property type="project" value="Ensembl"/>
</dbReference>
<dbReference type="GO" id="GO:0009897">
    <property type="term" value="C:external side of plasma membrane"/>
    <property type="evidence" value="ECO:0007669"/>
    <property type="project" value="Ensembl"/>
</dbReference>
<dbReference type="Pfam" id="PF06365">
    <property type="entry name" value="CD34_antigen"/>
    <property type="match status" value="1"/>
</dbReference>
<keyword evidence="2 8" id="KW-0812">Transmembrane</keyword>
<evidence type="ECO:0000313" key="11">
    <source>
        <dbReference type="Proteomes" id="UP000694520"/>
    </source>
</evidence>
<dbReference type="GO" id="GO:0007160">
    <property type="term" value="P:cell-matrix adhesion"/>
    <property type="evidence" value="ECO:0007669"/>
    <property type="project" value="TreeGrafter"/>
</dbReference>
<reference evidence="10" key="1">
    <citation type="submission" date="2019-05" db="EMBL/GenBank/DDBJ databases">
        <authorList>
            <person name="Zhang S."/>
            <person name="Liu J."/>
        </authorList>
    </citation>
    <scope>NUCLEOTIDE SEQUENCE [LARGE SCALE GENOMIC DNA]</scope>
</reference>
<keyword evidence="6 8" id="KW-0472">Membrane</keyword>
<protein>
    <submittedName>
        <fullName evidence="10">CD34 molecule</fullName>
    </submittedName>
</protein>
<accession>A0A8B9YVI1</accession>
<dbReference type="InterPro" id="IPR013836">
    <property type="entry name" value="CD34/Podocalyxin"/>
</dbReference>
<dbReference type="GO" id="GO:2001214">
    <property type="term" value="P:positive regulation of vasculogenesis"/>
    <property type="evidence" value="ECO:0007669"/>
    <property type="project" value="Ensembl"/>
</dbReference>
<proteinExistence type="predicted"/>
<dbReference type="GO" id="GO:0048471">
    <property type="term" value="C:perinuclear region of cytoplasm"/>
    <property type="evidence" value="ECO:0007669"/>
    <property type="project" value="Ensembl"/>
</dbReference>
<dbReference type="GO" id="GO:0045766">
    <property type="term" value="P:positive regulation of angiogenesis"/>
    <property type="evidence" value="ECO:0007669"/>
    <property type="project" value="Ensembl"/>
</dbReference>
<dbReference type="Proteomes" id="UP000694520">
    <property type="component" value="Chromosome 14"/>
</dbReference>
<feature type="signal peptide" evidence="9">
    <location>
        <begin position="1"/>
        <end position="32"/>
    </location>
</feature>
<dbReference type="AlphaFoldDB" id="A0A8B9YVI1"/>
<dbReference type="GO" id="GO:0071657">
    <property type="term" value="P:positive regulation of granulocyte colony-stimulating factor production"/>
    <property type="evidence" value="ECO:0007669"/>
    <property type="project" value="Ensembl"/>
</dbReference>
<keyword evidence="4" id="KW-0130">Cell adhesion</keyword>
<evidence type="ECO:0000256" key="7">
    <source>
        <dbReference type="ARBA" id="ARBA00023180"/>
    </source>
</evidence>
<dbReference type="GO" id="GO:0060290">
    <property type="term" value="P:transdifferentiation"/>
    <property type="evidence" value="ECO:0007669"/>
    <property type="project" value="Ensembl"/>
</dbReference>
<dbReference type="GO" id="GO:0003094">
    <property type="term" value="P:glomerular filtration"/>
    <property type="evidence" value="ECO:0007669"/>
    <property type="project" value="Ensembl"/>
</dbReference>
<dbReference type="GO" id="GO:0061042">
    <property type="term" value="P:vascular wound healing"/>
    <property type="evidence" value="ECO:0007669"/>
    <property type="project" value="Ensembl"/>
</dbReference>
<evidence type="ECO:0000313" key="10">
    <source>
        <dbReference type="Ensembl" id="ENSBGRP00000039137.1"/>
    </source>
</evidence>
<feature type="transmembrane region" description="Helical" evidence="8">
    <location>
        <begin position="287"/>
        <end position="308"/>
    </location>
</feature>
<keyword evidence="11" id="KW-1185">Reference proteome</keyword>
<evidence type="ECO:0000256" key="5">
    <source>
        <dbReference type="ARBA" id="ARBA00022989"/>
    </source>
</evidence>
<evidence type="ECO:0000256" key="3">
    <source>
        <dbReference type="ARBA" id="ARBA00022729"/>
    </source>
</evidence>
<evidence type="ECO:0000256" key="8">
    <source>
        <dbReference type="SAM" id="Phobius"/>
    </source>
</evidence>
<comment type="subcellular location">
    <subcellularLocation>
        <location evidence="1">Membrane</location>
        <topology evidence="1">Single-pass type I membrane protein</topology>
    </subcellularLocation>
</comment>
<dbReference type="GO" id="GO:0071425">
    <property type="term" value="P:hematopoietic stem cell proliferation"/>
    <property type="evidence" value="ECO:0007669"/>
    <property type="project" value="Ensembl"/>
</dbReference>
<organism evidence="10 11">
    <name type="scientific">Bos mutus grunniens</name>
    <name type="common">Wild yak</name>
    <name type="synonym">Bos grunniens</name>
    <dbReference type="NCBI Taxonomy" id="30521"/>
    <lineage>
        <taxon>Eukaryota</taxon>
        <taxon>Metazoa</taxon>
        <taxon>Chordata</taxon>
        <taxon>Craniata</taxon>
        <taxon>Vertebrata</taxon>
        <taxon>Euteleostomi</taxon>
        <taxon>Mammalia</taxon>
        <taxon>Eutheria</taxon>
        <taxon>Laurasiatheria</taxon>
        <taxon>Artiodactyla</taxon>
        <taxon>Ruminantia</taxon>
        <taxon>Pecora</taxon>
        <taxon>Bovidae</taxon>
        <taxon>Bovinae</taxon>
        <taxon>Bos</taxon>
    </lineage>
</organism>
<evidence type="ECO:0000256" key="6">
    <source>
        <dbReference type="ARBA" id="ARBA00023136"/>
    </source>
</evidence>
<dbReference type="GO" id="GO:0032703">
    <property type="term" value="P:negative regulation of interleukin-2 production"/>
    <property type="evidence" value="ECO:0007669"/>
    <property type="project" value="Ensembl"/>
</dbReference>
<dbReference type="GO" id="GO:0001935">
    <property type="term" value="P:endothelial cell proliferation"/>
    <property type="evidence" value="ECO:0007669"/>
    <property type="project" value="Ensembl"/>
</dbReference>
<gene>
    <name evidence="10" type="primary">CD34</name>
</gene>
<name>A0A8B9YVI1_BOSMU</name>
<dbReference type="GO" id="GO:0061629">
    <property type="term" value="F:RNA polymerase II-specific DNA-binding transcription factor binding"/>
    <property type="evidence" value="ECO:0007669"/>
    <property type="project" value="Ensembl"/>
</dbReference>
<dbReference type="PANTHER" id="PTHR16677:SF1">
    <property type="entry name" value="HEMATOPOIETIC PROGENITOR CELL ANTIGEN CD34"/>
    <property type="match status" value="1"/>
</dbReference>
<dbReference type="GO" id="GO:0072254">
    <property type="term" value="P:metanephric glomerular mesangial cell differentiation"/>
    <property type="evidence" value="ECO:0007669"/>
    <property type="project" value="Ensembl"/>
</dbReference>
<dbReference type="GO" id="GO:0038001">
    <property type="term" value="P:paracrine signaling"/>
    <property type="evidence" value="ECO:0007669"/>
    <property type="project" value="Ensembl"/>
</dbReference>
<dbReference type="GeneTree" id="ENSGT00390000008414"/>
<evidence type="ECO:0000256" key="2">
    <source>
        <dbReference type="ARBA" id="ARBA00022692"/>
    </source>
</evidence>
<dbReference type="Ensembl" id="ENSBGRT00000045396.1">
    <property type="protein sequence ID" value="ENSBGRP00000039137.1"/>
    <property type="gene ID" value="ENSBGRG00000024571.1"/>
</dbReference>
<reference evidence="10" key="2">
    <citation type="submission" date="2025-08" db="UniProtKB">
        <authorList>
            <consortium name="Ensembl"/>
        </authorList>
    </citation>
    <scope>IDENTIFICATION</scope>
</reference>
<dbReference type="PRINTS" id="PR01700">
    <property type="entry name" value="CD34ANTIGEN"/>
</dbReference>
<dbReference type="GO" id="GO:0072011">
    <property type="term" value="P:glomerular endothelium development"/>
    <property type="evidence" value="ECO:0007669"/>
    <property type="project" value="Ensembl"/>
</dbReference>
<sequence>MLGRRGARAGRGMVRGWTALCLLSLLPSMEFTQTPIATTATVSASPEISSPIPTTTSDWRSMNSSTFRSTSLYNVSQDSNGTTAVTLVPASTDSFTSTSETLPASGAVNSSVQSQTSLATTVSSTLISFATSEATLQPSTFPGNISDSLYNSTSPVTPSIITSPSFSPTQSILKSEIKCSRVKEVKLAHSICLKLNETSSCEEFKKNNEEKLTGFLCQKKQAEVCSLLLAQSEVRPQCLLLVLTNRTEISSKIKLLEEHRSDLREMGIQEISEEAVSSHQSYSRKTLIALVTSGILLAILITTCYFLMNRRSWSPTGERLVSSGLQGKANDEARSPGEVHECYARGGEIPEEVLLCPHTGMCVHGRYCICGRVRTIYSRLGRGA</sequence>
<evidence type="ECO:0000256" key="9">
    <source>
        <dbReference type="SAM" id="SignalP"/>
    </source>
</evidence>
<evidence type="ECO:0000256" key="1">
    <source>
        <dbReference type="ARBA" id="ARBA00004479"/>
    </source>
</evidence>